<dbReference type="PaxDb" id="6239-D2045.7"/>
<dbReference type="AGR" id="WB:WBGene00008424"/>
<dbReference type="OMA" id="MIVKKMV"/>
<dbReference type="PhylomeDB" id="Q18988"/>
<evidence type="ECO:0000313" key="11">
    <source>
        <dbReference type="Proteomes" id="UP000001940"/>
    </source>
</evidence>
<accession>Q18988</accession>
<dbReference type="PANTHER" id="PTHR45998">
    <property type="entry name" value="SERINE/THREONINE-PROTEIN KINASE 16"/>
    <property type="match status" value="1"/>
</dbReference>
<name>Q18988_CAEEL</name>
<dbReference type="STRING" id="6239.D2045.7.1"/>
<evidence type="ECO:0000256" key="3">
    <source>
        <dbReference type="ARBA" id="ARBA00022679"/>
    </source>
</evidence>
<dbReference type="GO" id="GO:0005794">
    <property type="term" value="C:Golgi apparatus"/>
    <property type="evidence" value="ECO:0000318"/>
    <property type="project" value="GO_Central"/>
</dbReference>
<dbReference type="InterPro" id="IPR011009">
    <property type="entry name" value="Kinase-like_dom_sf"/>
</dbReference>
<evidence type="ECO:0000256" key="4">
    <source>
        <dbReference type="ARBA" id="ARBA00022741"/>
    </source>
</evidence>
<dbReference type="GO" id="GO:0005524">
    <property type="term" value="F:ATP binding"/>
    <property type="evidence" value="ECO:0007669"/>
    <property type="project" value="UniProtKB-KW"/>
</dbReference>
<dbReference type="KEGG" id="cel:CELE_D2045.7"/>
<keyword evidence="5 10" id="KW-0418">Kinase</keyword>
<dbReference type="RefSeq" id="NP_499311.2">
    <property type="nucleotide sequence ID" value="NM_066910.2"/>
</dbReference>
<evidence type="ECO:0000256" key="5">
    <source>
        <dbReference type="ARBA" id="ARBA00022777"/>
    </source>
</evidence>
<gene>
    <name evidence="10" type="ORF">CELE_D2045.7</name>
    <name evidence="10 12" type="ORF">D2045.7</name>
</gene>
<evidence type="ECO:0000313" key="12">
    <source>
        <dbReference type="WormBase" id="D2045.7"/>
    </source>
</evidence>
<evidence type="ECO:0000256" key="1">
    <source>
        <dbReference type="ARBA" id="ARBA00012513"/>
    </source>
</evidence>
<organism evidence="10 11">
    <name type="scientific">Caenorhabditis elegans</name>
    <dbReference type="NCBI Taxonomy" id="6239"/>
    <lineage>
        <taxon>Eukaryota</taxon>
        <taxon>Metazoa</taxon>
        <taxon>Ecdysozoa</taxon>
        <taxon>Nematoda</taxon>
        <taxon>Chromadorea</taxon>
        <taxon>Rhabditida</taxon>
        <taxon>Rhabditina</taxon>
        <taxon>Rhabditomorpha</taxon>
        <taxon>Rhabditoidea</taxon>
        <taxon>Rhabditidae</taxon>
        <taxon>Peloderinae</taxon>
        <taxon>Caenorhabditis</taxon>
    </lineage>
</organism>
<evidence type="ECO:0000256" key="2">
    <source>
        <dbReference type="ARBA" id="ARBA00022527"/>
    </source>
</evidence>
<proteinExistence type="predicted"/>
<dbReference type="CTD" id="183953"/>
<dbReference type="Bgee" id="WBGene00008424">
    <property type="expression patterns" value="Expressed in embryo and 3 other cell types or tissues"/>
</dbReference>
<dbReference type="GeneID" id="183953"/>
<dbReference type="InParanoid" id="Q18988"/>
<comment type="catalytic activity">
    <reaction evidence="7">
        <text>L-threonyl-[protein] + ATP = O-phospho-L-threonyl-[protein] + ADP + H(+)</text>
        <dbReference type="Rhea" id="RHEA:46608"/>
        <dbReference type="Rhea" id="RHEA-COMP:11060"/>
        <dbReference type="Rhea" id="RHEA-COMP:11605"/>
        <dbReference type="ChEBI" id="CHEBI:15378"/>
        <dbReference type="ChEBI" id="CHEBI:30013"/>
        <dbReference type="ChEBI" id="CHEBI:30616"/>
        <dbReference type="ChEBI" id="CHEBI:61977"/>
        <dbReference type="ChEBI" id="CHEBI:456216"/>
        <dbReference type="EC" id="2.7.11.1"/>
    </reaction>
</comment>
<keyword evidence="6" id="KW-0067">ATP-binding</keyword>
<evidence type="ECO:0000259" key="9">
    <source>
        <dbReference type="PROSITE" id="PS50011"/>
    </source>
</evidence>
<feature type="domain" description="Protein kinase" evidence="9">
    <location>
        <begin position="25"/>
        <end position="295"/>
    </location>
</feature>
<evidence type="ECO:0000256" key="8">
    <source>
        <dbReference type="ARBA" id="ARBA00048679"/>
    </source>
</evidence>
<reference evidence="10 11" key="1">
    <citation type="journal article" date="1998" name="Science">
        <title>Genome sequence of the nematode C. elegans: a platform for investigating biology.</title>
        <authorList>
            <consortium name="The C. elegans sequencing consortium"/>
            <person name="Sulson J.E."/>
            <person name="Waterston R."/>
        </authorList>
    </citation>
    <scope>NUCLEOTIDE SEQUENCE [LARGE SCALE GENOMIC DNA]</scope>
    <source>
        <strain evidence="10 11">Bristol N2</strain>
    </source>
</reference>
<dbReference type="WormBase" id="D2045.7">
    <property type="protein sequence ID" value="CE37761"/>
    <property type="gene ID" value="WBGene00008424"/>
</dbReference>
<dbReference type="InterPro" id="IPR000719">
    <property type="entry name" value="Prot_kinase_dom"/>
</dbReference>
<evidence type="ECO:0000256" key="6">
    <source>
        <dbReference type="ARBA" id="ARBA00022840"/>
    </source>
</evidence>
<dbReference type="AlphaFoldDB" id="Q18988"/>
<dbReference type="PROSITE" id="PS50011">
    <property type="entry name" value="PROTEIN_KINASE_DOM"/>
    <property type="match status" value="1"/>
</dbReference>
<dbReference type="EC" id="2.7.11.1" evidence="1"/>
<keyword evidence="11" id="KW-1185">Reference proteome</keyword>
<dbReference type="eggNOG" id="KOG2345">
    <property type="taxonomic scope" value="Eukaryota"/>
</dbReference>
<dbReference type="PANTHER" id="PTHR45998:SF2">
    <property type="entry name" value="SERINE_THREONINE-PROTEIN KINASE 16"/>
    <property type="match status" value="1"/>
</dbReference>
<dbReference type="SMR" id="Q18988"/>
<keyword evidence="2 10" id="KW-0723">Serine/threonine-protein kinase</keyword>
<evidence type="ECO:0000313" key="10">
    <source>
        <dbReference type="EMBL" id="CAA84698.2"/>
    </source>
</evidence>
<dbReference type="SMART" id="SM00220">
    <property type="entry name" value="S_TKc"/>
    <property type="match status" value="1"/>
</dbReference>
<dbReference type="Gene3D" id="1.10.510.10">
    <property type="entry name" value="Transferase(Phosphotransferase) domain 1"/>
    <property type="match status" value="1"/>
</dbReference>
<comment type="catalytic activity">
    <reaction evidence="8">
        <text>L-seryl-[protein] + ATP = O-phospho-L-seryl-[protein] + ADP + H(+)</text>
        <dbReference type="Rhea" id="RHEA:17989"/>
        <dbReference type="Rhea" id="RHEA-COMP:9863"/>
        <dbReference type="Rhea" id="RHEA-COMP:11604"/>
        <dbReference type="ChEBI" id="CHEBI:15378"/>
        <dbReference type="ChEBI" id="CHEBI:29999"/>
        <dbReference type="ChEBI" id="CHEBI:30616"/>
        <dbReference type="ChEBI" id="CHEBI:83421"/>
        <dbReference type="ChEBI" id="CHEBI:456216"/>
        <dbReference type="EC" id="2.7.11.1"/>
    </reaction>
</comment>
<dbReference type="Proteomes" id="UP000001940">
    <property type="component" value="Chromosome III"/>
</dbReference>
<dbReference type="Pfam" id="PF00069">
    <property type="entry name" value="Pkinase"/>
    <property type="match status" value="1"/>
</dbReference>
<dbReference type="PIR" id="T20367">
    <property type="entry name" value="T20367"/>
</dbReference>
<dbReference type="SUPFAM" id="SSF56112">
    <property type="entry name" value="Protein kinase-like (PK-like)"/>
    <property type="match status" value="1"/>
</dbReference>
<dbReference type="FunCoup" id="Q18988">
    <property type="interactions" value="2322"/>
</dbReference>
<keyword evidence="3" id="KW-0808">Transferase</keyword>
<sequence length="322" mass="36614">MKKEWQSMGCVTSKVPDIVGEGYHLKVRKTVAVGGSAKIMEVDPGGGKKPMIVKKMVAFSKREEERILLEIDLYKKLENNEFVIDLMAHIVDDITHYLLFDKYSQNFLEYIEELKIGGEVDELKHLKYFSGIVSAIEQLHGFEFAHLDIKPANILKSGDTIKMIDFGSATKMPIEIKTSADHHRHKEDAEELCSMMYRAPELFNCEIGSTLTTAVDVWALGVCLYEFLYLENPFNKIYEQGGSIALATQSPHMIKWNENRHISEKSINLIKSILIVDPNQRPTIGELRAKVDNLLANFDTPEEAENPEITDEEFDLGMRETT</sequence>
<dbReference type="OrthoDB" id="248923at2759"/>
<protein>
    <recommendedName>
        <fullName evidence="1">non-specific serine/threonine protein kinase</fullName>
        <ecNumber evidence="1">2.7.11.1</ecNumber>
    </recommendedName>
</protein>
<dbReference type="EMBL" id="BX284603">
    <property type="protein sequence ID" value="CAA84698.2"/>
    <property type="molecule type" value="Genomic_DNA"/>
</dbReference>
<dbReference type="GO" id="GO:0005737">
    <property type="term" value="C:cytoplasm"/>
    <property type="evidence" value="ECO:0000318"/>
    <property type="project" value="GO_Central"/>
</dbReference>
<dbReference type="InterPro" id="IPR052239">
    <property type="entry name" value="Ser/Thr-specific_kinases"/>
</dbReference>
<evidence type="ECO:0000256" key="7">
    <source>
        <dbReference type="ARBA" id="ARBA00047899"/>
    </source>
</evidence>
<keyword evidence="4" id="KW-0547">Nucleotide-binding</keyword>
<dbReference type="GO" id="GO:0004674">
    <property type="term" value="F:protein serine/threonine kinase activity"/>
    <property type="evidence" value="ECO:0000318"/>
    <property type="project" value="GO_Central"/>
</dbReference>
<dbReference type="HOGENOM" id="CLU_922082_0_0_1"/>
<dbReference type="UCSC" id="D2045.7">
    <property type="organism name" value="c. elegans"/>
</dbReference>